<keyword evidence="2 4" id="KW-0819">tRNA processing</keyword>
<sequence length="261" mass="29654">MSSKHQSDASTILFCVWCILPFHLPGIQVVVFLIFSSLLFNFLSIHCCSLLSSHRVHKTILVPSTFHARYDAVSRRYLYRLAVTPEPTSGGRAALEKFMPVAEIGKLYLVRPPFDAERLEPVCRLLEGIHDFASFANVQRKDDTPRETLREIKSVTVTPGRPLLDPSQDPLYSHLQFWDVNVHGKSFLYRQVRRTVGVLVGVAQGRFNLQDVQHMLDHPSQRNWSPKLQVAPPDGLFLLDVEYPLHVFAEEGEDSGQPPQE</sequence>
<dbReference type="InterPro" id="IPR020095">
    <property type="entry name" value="PsdUridine_synth_TruA_C"/>
</dbReference>
<dbReference type="GO" id="GO:0003723">
    <property type="term" value="F:RNA binding"/>
    <property type="evidence" value="ECO:0007669"/>
    <property type="project" value="InterPro"/>
</dbReference>
<dbReference type="PANTHER" id="PTHR11142">
    <property type="entry name" value="PSEUDOURIDYLATE SYNTHASE"/>
    <property type="match status" value="1"/>
</dbReference>
<proteinExistence type="inferred from homology"/>
<evidence type="ECO:0000256" key="1">
    <source>
        <dbReference type="ARBA" id="ARBA00009375"/>
    </source>
</evidence>
<comment type="catalytic activity">
    <reaction evidence="4">
        <text>uridine(38/39/40) in tRNA = pseudouridine(38/39/40) in tRNA</text>
        <dbReference type="Rhea" id="RHEA:22376"/>
        <dbReference type="Rhea" id="RHEA-COMP:10085"/>
        <dbReference type="Rhea" id="RHEA-COMP:10087"/>
        <dbReference type="ChEBI" id="CHEBI:65314"/>
        <dbReference type="ChEBI" id="CHEBI:65315"/>
        <dbReference type="EC" id="5.4.99.12"/>
    </reaction>
</comment>
<dbReference type="InterPro" id="IPR020103">
    <property type="entry name" value="PsdUridine_synth_cat_dom_sf"/>
</dbReference>
<name>A0A0P4VX88_SCYOL</name>
<accession>A0A0P4VX88</accession>
<dbReference type="EC" id="5.4.99.12" evidence="4"/>
<feature type="transmembrane region" description="Helical" evidence="5">
    <location>
        <begin position="12"/>
        <end position="40"/>
    </location>
</feature>
<evidence type="ECO:0000256" key="4">
    <source>
        <dbReference type="RuleBase" id="RU003792"/>
    </source>
</evidence>
<dbReference type="InterPro" id="IPR001406">
    <property type="entry name" value="PsdUridine_synth_TruA"/>
</dbReference>
<feature type="domain" description="Pseudouridine synthase I TruA alpha/beta" evidence="6">
    <location>
        <begin position="123"/>
        <end position="244"/>
    </location>
</feature>
<evidence type="ECO:0000256" key="2">
    <source>
        <dbReference type="ARBA" id="ARBA00022694"/>
    </source>
</evidence>
<evidence type="ECO:0000256" key="3">
    <source>
        <dbReference type="ARBA" id="ARBA00023235"/>
    </source>
</evidence>
<dbReference type="InterPro" id="IPR020097">
    <property type="entry name" value="PsdUridine_synth_TruA_a/b_dom"/>
</dbReference>
<evidence type="ECO:0000259" key="6">
    <source>
        <dbReference type="Pfam" id="PF01416"/>
    </source>
</evidence>
<comment type="similarity">
    <text evidence="1 4">Belongs to the tRNA pseudouridine synthase TruA family.</text>
</comment>
<protein>
    <recommendedName>
        <fullName evidence="4">tRNA pseudouridine synthase</fullName>
        <ecNumber evidence="4">5.4.99.12</ecNumber>
    </recommendedName>
</protein>
<organism evidence="7">
    <name type="scientific">Scylla olivacea</name>
    <name type="common">Orange mud crab</name>
    <name type="synonym">Cancer olivacea</name>
    <dbReference type="NCBI Taxonomy" id="85551"/>
    <lineage>
        <taxon>Eukaryota</taxon>
        <taxon>Metazoa</taxon>
        <taxon>Ecdysozoa</taxon>
        <taxon>Arthropoda</taxon>
        <taxon>Crustacea</taxon>
        <taxon>Multicrustacea</taxon>
        <taxon>Malacostraca</taxon>
        <taxon>Eumalacostraca</taxon>
        <taxon>Eucarida</taxon>
        <taxon>Decapoda</taxon>
        <taxon>Pleocyemata</taxon>
        <taxon>Brachyura</taxon>
        <taxon>Eubrachyura</taxon>
        <taxon>Portunoidea</taxon>
        <taxon>Portunidae</taxon>
        <taxon>Portuninae</taxon>
        <taxon>Scylla</taxon>
    </lineage>
</organism>
<keyword evidence="3 4" id="KW-0413">Isomerase</keyword>
<keyword evidence="5" id="KW-0472">Membrane</keyword>
<reference evidence="7" key="1">
    <citation type="submission" date="2015-09" db="EMBL/GenBank/DDBJ databases">
        <title>Scylla olivacea transcriptome.</title>
        <authorList>
            <person name="Ikhwanuddin M."/>
        </authorList>
    </citation>
    <scope>NUCLEOTIDE SEQUENCE</scope>
</reference>
<dbReference type="EMBL" id="GDRN01100816">
    <property type="protein sequence ID" value="JAI58493.1"/>
    <property type="molecule type" value="Transcribed_RNA"/>
</dbReference>
<dbReference type="GO" id="GO:0031119">
    <property type="term" value="P:tRNA pseudouridine synthesis"/>
    <property type="evidence" value="ECO:0007669"/>
    <property type="project" value="TreeGrafter"/>
</dbReference>
<dbReference type="Pfam" id="PF01416">
    <property type="entry name" value="PseudoU_synth_1"/>
    <property type="match status" value="1"/>
</dbReference>
<dbReference type="SUPFAM" id="SSF55120">
    <property type="entry name" value="Pseudouridine synthase"/>
    <property type="match status" value="1"/>
</dbReference>
<dbReference type="GO" id="GO:0160147">
    <property type="term" value="F:tRNA pseudouridine(38-40) synthase activity"/>
    <property type="evidence" value="ECO:0007669"/>
    <property type="project" value="UniProtKB-EC"/>
</dbReference>
<keyword evidence="5" id="KW-1133">Transmembrane helix</keyword>
<dbReference type="AlphaFoldDB" id="A0A0P4VX88"/>
<dbReference type="Gene3D" id="3.30.70.660">
    <property type="entry name" value="Pseudouridine synthase I, catalytic domain, C-terminal subdomain"/>
    <property type="match status" value="1"/>
</dbReference>
<dbReference type="EMBL" id="GDRN01100822">
    <property type="protein sequence ID" value="JAI58487.1"/>
    <property type="molecule type" value="Transcribed_RNA"/>
</dbReference>
<evidence type="ECO:0000256" key="5">
    <source>
        <dbReference type="SAM" id="Phobius"/>
    </source>
</evidence>
<keyword evidence="5" id="KW-0812">Transmembrane</keyword>
<dbReference type="PANTHER" id="PTHR11142:SF0">
    <property type="entry name" value="TRNA PSEUDOURIDINE SYNTHASE-LIKE 1"/>
    <property type="match status" value="1"/>
</dbReference>
<evidence type="ECO:0000313" key="7">
    <source>
        <dbReference type="EMBL" id="JAI58487.1"/>
    </source>
</evidence>